<dbReference type="Gene3D" id="3.30.160.60">
    <property type="entry name" value="Classic Zinc Finger"/>
    <property type="match status" value="2"/>
</dbReference>
<dbReference type="PROSITE" id="PS00028">
    <property type="entry name" value="ZINC_FINGER_C2H2_1"/>
    <property type="match status" value="2"/>
</dbReference>
<dbReference type="InterPro" id="IPR036236">
    <property type="entry name" value="Znf_C2H2_sf"/>
</dbReference>
<dbReference type="PANTHER" id="PTHR45718">
    <property type="entry name" value="TRANSCRIPTIONAL ACTIVATOR CUBITUS INTERRUPTUS"/>
    <property type="match status" value="1"/>
</dbReference>
<sequence>MRTHTGERPYCCQFHGCNKSFSNSSDRSKHQKTHVEQKPYACVHPGCSKRYTDPSSLRKHAKTHQVQQKKLHNGDSLTEEALDSCLTIQPFRLIPDHVDMSAPGKMKDKTKSGRNGGGSGSKHKDQASLKSSVQLTDRHNSMLNLDPMTNAEKPPDFAPGIPHKIVPLTNEHHHGEYFSPAHPSPTIFPLPPTPLGPGSPSMLPGSPMMSSPPHCSPLHLHPPSSAHFHQAPITAASAFPLTLPPHSVIASSADPSSPMQVIYSPSQALVRLQHSTSCGASIFHPHNGAANSLHFSSDSHIPGMLFGPSISLQPTAFLPGTPPALHSTQYITGTPSAAPSIRDYPPPLFTGMQPHVIGGDFSTCAIPTLQRNNDLHQYH</sequence>
<evidence type="ECO:0000256" key="5">
    <source>
        <dbReference type="ARBA" id="ARBA00022833"/>
    </source>
</evidence>
<evidence type="ECO:0000256" key="2">
    <source>
        <dbReference type="ARBA" id="ARBA00022723"/>
    </source>
</evidence>
<dbReference type="PROSITE" id="PS50157">
    <property type="entry name" value="ZINC_FINGER_C2H2_2"/>
    <property type="match status" value="2"/>
</dbReference>
<evidence type="ECO:0000313" key="11">
    <source>
        <dbReference type="Proteomes" id="UP001174909"/>
    </source>
</evidence>
<evidence type="ECO:0000313" key="10">
    <source>
        <dbReference type="EMBL" id="CAI7994578.1"/>
    </source>
</evidence>
<protein>
    <submittedName>
        <fullName evidence="10">Zinc finger protein GLIS1</fullName>
    </submittedName>
</protein>
<accession>A0AA35QWD3</accession>
<dbReference type="Proteomes" id="UP001174909">
    <property type="component" value="Unassembled WGS sequence"/>
</dbReference>
<evidence type="ECO:0000256" key="7">
    <source>
        <dbReference type="PROSITE-ProRule" id="PRU00042"/>
    </source>
</evidence>
<keyword evidence="5" id="KW-0862">Zinc</keyword>
<dbReference type="AlphaFoldDB" id="A0AA35QWD3"/>
<feature type="domain" description="C2H2-type" evidence="9">
    <location>
        <begin position="10"/>
        <end position="39"/>
    </location>
</feature>
<evidence type="ECO:0000259" key="9">
    <source>
        <dbReference type="PROSITE" id="PS50157"/>
    </source>
</evidence>
<proteinExistence type="predicted"/>
<evidence type="ECO:0000256" key="8">
    <source>
        <dbReference type="SAM" id="MobiDB-lite"/>
    </source>
</evidence>
<gene>
    <name evidence="10" type="ORF">GBAR_LOCUS1505</name>
</gene>
<comment type="caution">
    <text evidence="10">The sequence shown here is derived from an EMBL/GenBank/DDBJ whole genome shotgun (WGS) entry which is preliminary data.</text>
</comment>
<dbReference type="GO" id="GO:0008270">
    <property type="term" value="F:zinc ion binding"/>
    <property type="evidence" value="ECO:0007669"/>
    <property type="project" value="UniProtKB-KW"/>
</dbReference>
<dbReference type="InterPro" id="IPR013087">
    <property type="entry name" value="Znf_C2H2_type"/>
</dbReference>
<dbReference type="Pfam" id="PF00096">
    <property type="entry name" value="zf-C2H2"/>
    <property type="match status" value="1"/>
</dbReference>
<keyword evidence="11" id="KW-1185">Reference proteome</keyword>
<dbReference type="EMBL" id="CASHTH010000221">
    <property type="protein sequence ID" value="CAI7994578.1"/>
    <property type="molecule type" value="Genomic_DNA"/>
</dbReference>
<evidence type="ECO:0000256" key="1">
    <source>
        <dbReference type="ARBA" id="ARBA00004123"/>
    </source>
</evidence>
<dbReference type="FunFam" id="3.30.160.60:FF:001102">
    <property type="entry name" value="Transcription factor IIIA"/>
    <property type="match status" value="1"/>
</dbReference>
<evidence type="ECO:0000256" key="3">
    <source>
        <dbReference type="ARBA" id="ARBA00022737"/>
    </source>
</evidence>
<feature type="domain" description="C2H2-type" evidence="9">
    <location>
        <begin position="40"/>
        <end position="69"/>
    </location>
</feature>
<feature type="compositionally biased region" description="Basic residues" evidence="8">
    <location>
        <begin position="57"/>
        <end position="71"/>
    </location>
</feature>
<feature type="region of interest" description="Disordered" evidence="8">
    <location>
        <begin position="97"/>
        <end position="133"/>
    </location>
</feature>
<dbReference type="SMART" id="SM00355">
    <property type="entry name" value="ZnF_C2H2"/>
    <property type="match status" value="2"/>
</dbReference>
<reference evidence="10" key="1">
    <citation type="submission" date="2023-03" db="EMBL/GenBank/DDBJ databases">
        <authorList>
            <person name="Steffen K."/>
            <person name="Cardenas P."/>
        </authorList>
    </citation>
    <scope>NUCLEOTIDE SEQUENCE</scope>
</reference>
<keyword evidence="2" id="KW-0479">Metal-binding</keyword>
<evidence type="ECO:0000256" key="4">
    <source>
        <dbReference type="ARBA" id="ARBA00022771"/>
    </source>
</evidence>
<dbReference type="GO" id="GO:0000978">
    <property type="term" value="F:RNA polymerase II cis-regulatory region sequence-specific DNA binding"/>
    <property type="evidence" value="ECO:0007669"/>
    <property type="project" value="TreeGrafter"/>
</dbReference>
<name>A0AA35QWD3_GEOBA</name>
<comment type="subcellular location">
    <subcellularLocation>
        <location evidence="1">Nucleus</location>
    </subcellularLocation>
</comment>
<dbReference type="SUPFAM" id="SSF57667">
    <property type="entry name" value="beta-beta-alpha zinc fingers"/>
    <property type="match status" value="2"/>
</dbReference>
<keyword evidence="4 7" id="KW-0863">Zinc-finger</keyword>
<feature type="compositionally biased region" description="Basic and acidic residues" evidence="8">
    <location>
        <begin position="97"/>
        <end position="111"/>
    </location>
</feature>
<evidence type="ECO:0000256" key="6">
    <source>
        <dbReference type="ARBA" id="ARBA00023242"/>
    </source>
</evidence>
<keyword evidence="3" id="KW-0677">Repeat</keyword>
<organism evidence="10 11">
    <name type="scientific">Geodia barretti</name>
    <name type="common">Barrett's horny sponge</name>
    <dbReference type="NCBI Taxonomy" id="519541"/>
    <lineage>
        <taxon>Eukaryota</taxon>
        <taxon>Metazoa</taxon>
        <taxon>Porifera</taxon>
        <taxon>Demospongiae</taxon>
        <taxon>Heteroscleromorpha</taxon>
        <taxon>Tetractinellida</taxon>
        <taxon>Astrophorina</taxon>
        <taxon>Geodiidae</taxon>
        <taxon>Geodia</taxon>
    </lineage>
</organism>
<dbReference type="InterPro" id="IPR043359">
    <property type="entry name" value="GLI-like"/>
</dbReference>
<feature type="region of interest" description="Disordered" evidence="8">
    <location>
        <begin position="53"/>
        <end position="75"/>
    </location>
</feature>
<dbReference type="GO" id="GO:0005634">
    <property type="term" value="C:nucleus"/>
    <property type="evidence" value="ECO:0007669"/>
    <property type="project" value="UniProtKB-SubCell"/>
</dbReference>
<keyword evidence="6" id="KW-0539">Nucleus</keyword>
<dbReference type="PANTHER" id="PTHR45718:SF7">
    <property type="entry name" value="C2H2-TYPE DOMAIN-CONTAINING PROTEIN"/>
    <property type="match status" value="1"/>
</dbReference>
<dbReference type="GO" id="GO:0000981">
    <property type="term" value="F:DNA-binding transcription factor activity, RNA polymerase II-specific"/>
    <property type="evidence" value="ECO:0007669"/>
    <property type="project" value="TreeGrafter"/>
</dbReference>